<dbReference type="InterPro" id="IPR036249">
    <property type="entry name" value="Thioredoxin-like_sf"/>
</dbReference>
<dbReference type="SUPFAM" id="SSF52833">
    <property type="entry name" value="Thioredoxin-like"/>
    <property type="match status" value="1"/>
</dbReference>
<dbReference type="Pfam" id="PF05988">
    <property type="entry name" value="DUF899"/>
    <property type="match status" value="1"/>
</dbReference>
<proteinExistence type="predicted"/>
<comment type="caution">
    <text evidence="2">The sequence shown here is derived from an EMBL/GenBank/DDBJ whole genome shotgun (WGS) entry which is preliminary data.</text>
</comment>
<dbReference type="RefSeq" id="WP_138086345.1">
    <property type="nucleotide sequence ID" value="NZ_VAUV01000007.1"/>
</dbReference>
<evidence type="ECO:0000313" key="2">
    <source>
        <dbReference type="EMBL" id="TLD70875.1"/>
    </source>
</evidence>
<organism evidence="2 3">
    <name type="scientific">Phragmitibacter flavus</name>
    <dbReference type="NCBI Taxonomy" id="2576071"/>
    <lineage>
        <taxon>Bacteria</taxon>
        <taxon>Pseudomonadati</taxon>
        <taxon>Verrucomicrobiota</taxon>
        <taxon>Verrucomicrobiia</taxon>
        <taxon>Verrucomicrobiales</taxon>
        <taxon>Verrucomicrobiaceae</taxon>
        <taxon>Phragmitibacter</taxon>
    </lineage>
</organism>
<dbReference type="InterPro" id="IPR010296">
    <property type="entry name" value="DUF899_thioredox"/>
</dbReference>
<dbReference type="AlphaFoldDB" id="A0A5R8KFY6"/>
<evidence type="ECO:0000256" key="1">
    <source>
        <dbReference type="SAM" id="MobiDB-lite"/>
    </source>
</evidence>
<reference evidence="2 3" key="1">
    <citation type="submission" date="2019-05" db="EMBL/GenBank/DDBJ databases">
        <title>Verrucobacter flavum gen. nov., sp. nov. a new member of the family Verrucomicrobiaceae.</title>
        <authorList>
            <person name="Szuroczki S."/>
            <person name="Abbaszade G."/>
            <person name="Szabo A."/>
            <person name="Felfoldi T."/>
            <person name="Schumann P."/>
            <person name="Boka K."/>
            <person name="Keki Z."/>
            <person name="Toumi M."/>
            <person name="Toth E."/>
        </authorList>
    </citation>
    <scope>NUCLEOTIDE SEQUENCE [LARGE SCALE GENOMIC DNA]</scope>
    <source>
        <strain evidence="2 3">MG-N-17</strain>
    </source>
</reference>
<protein>
    <submittedName>
        <fullName evidence="2">DUF899 domain-containing protein</fullName>
    </submittedName>
</protein>
<accession>A0A5R8KFY6</accession>
<evidence type="ECO:0000313" key="3">
    <source>
        <dbReference type="Proteomes" id="UP000306196"/>
    </source>
</evidence>
<gene>
    <name evidence="2" type="ORF">FEM03_11255</name>
</gene>
<feature type="region of interest" description="Disordered" evidence="1">
    <location>
        <begin position="248"/>
        <end position="271"/>
    </location>
</feature>
<name>A0A5R8KFY6_9BACT</name>
<keyword evidence="3" id="KW-1185">Reference proteome</keyword>
<sequence>MNATINTFSHPIVNRSAWLEARKALLQKEKSLTRMRDQLNAERQQLPWVKLDKSYQFDTTEGPRTLAQLFKHRSQLYIYHFMFGPDWKEGCVGCSFLCDHLQGAIIHLENHDVTPVVISRAPLEEIQAFKKRMGWTYDWVSSFNSDFNYDFEVSFTPEQMNSGSVPYNFQDSEPMIEELSGSSAFYKDESGQVFHTYSAFARGDESLLGTYMILDMMPKGRNEHGPRNNLSDWVRHHDRYQHDGHVDKTGRYHESPPSTCECAPSPTYIKS</sequence>
<dbReference type="OrthoDB" id="574359at2"/>
<dbReference type="EMBL" id="VAUV01000007">
    <property type="protein sequence ID" value="TLD70875.1"/>
    <property type="molecule type" value="Genomic_DNA"/>
</dbReference>
<dbReference type="Proteomes" id="UP000306196">
    <property type="component" value="Unassembled WGS sequence"/>
</dbReference>